<protein>
    <submittedName>
        <fullName evidence="2">Uncharacterized protein</fullName>
    </submittedName>
</protein>
<name>A0ABD3E6N2_9LAMI</name>
<evidence type="ECO:0000313" key="3">
    <source>
        <dbReference type="Proteomes" id="UP001632038"/>
    </source>
</evidence>
<evidence type="ECO:0000313" key="2">
    <source>
        <dbReference type="EMBL" id="KAL3648731.1"/>
    </source>
</evidence>
<accession>A0ABD3E6N2</accession>
<keyword evidence="1" id="KW-0732">Signal</keyword>
<comment type="caution">
    <text evidence="2">The sequence shown here is derived from an EMBL/GenBank/DDBJ whole genome shotgun (WGS) entry which is preliminary data.</text>
</comment>
<organism evidence="2 3">
    <name type="scientific">Castilleja foliolosa</name>
    <dbReference type="NCBI Taxonomy" id="1961234"/>
    <lineage>
        <taxon>Eukaryota</taxon>
        <taxon>Viridiplantae</taxon>
        <taxon>Streptophyta</taxon>
        <taxon>Embryophyta</taxon>
        <taxon>Tracheophyta</taxon>
        <taxon>Spermatophyta</taxon>
        <taxon>Magnoliopsida</taxon>
        <taxon>eudicotyledons</taxon>
        <taxon>Gunneridae</taxon>
        <taxon>Pentapetalae</taxon>
        <taxon>asterids</taxon>
        <taxon>lamiids</taxon>
        <taxon>Lamiales</taxon>
        <taxon>Orobanchaceae</taxon>
        <taxon>Pedicularideae</taxon>
        <taxon>Castillejinae</taxon>
        <taxon>Castilleja</taxon>
    </lineage>
</organism>
<keyword evidence="3" id="KW-1185">Reference proteome</keyword>
<feature type="chain" id="PRO_5044877167" evidence="1">
    <location>
        <begin position="26"/>
        <end position="69"/>
    </location>
</feature>
<gene>
    <name evidence="2" type="ORF">CASFOL_005134</name>
</gene>
<sequence length="69" mass="7371">MKNTATTKLIFLSLLLVAISGVAFARIEEMGVDTTTKSLGRKVDGPTGVAWIEEMGVDTTTKSLGRKVD</sequence>
<dbReference type="AlphaFoldDB" id="A0ABD3E6N2"/>
<dbReference type="EMBL" id="JAVIJP010000007">
    <property type="protein sequence ID" value="KAL3648731.1"/>
    <property type="molecule type" value="Genomic_DNA"/>
</dbReference>
<evidence type="ECO:0000256" key="1">
    <source>
        <dbReference type="SAM" id="SignalP"/>
    </source>
</evidence>
<proteinExistence type="predicted"/>
<dbReference type="Proteomes" id="UP001632038">
    <property type="component" value="Unassembled WGS sequence"/>
</dbReference>
<feature type="signal peptide" evidence="1">
    <location>
        <begin position="1"/>
        <end position="25"/>
    </location>
</feature>
<reference evidence="3" key="1">
    <citation type="journal article" date="2024" name="IScience">
        <title>Strigolactones Initiate the Formation of Haustorium-like Structures in Castilleja.</title>
        <authorList>
            <person name="Buerger M."/>
            <person name="Peterson D."/>
            <person name="Chory J."/>
        </authorList>
    </citation>
    <scope>NUCLEOTIDE SEQUENCE [LARGE SCALE GENOMIC DNA]</scope>
</reference>